<keyword evidence="2" id="KW-1185">Reference proteome</keyword>
<accession>A0ABU7ICS5</accession>
<evidence type="ECO:0000313" key="1">
    <source>
        <dbReference type="EMBL" id="MEE1947264.1"/>
    </source>
</evidence>
<proteinExistence type="predicted"/>
<evidence type="ECO:0000313" key="2">
    <source>
        <dbReference type="Proteomes" id="UP001336835"/>
    </source>
</evidence>
<name>A0ABU7ICS5_9SPHI</name>
<gene>
    <name evidence="1" type="ORF">VRU48_19215</name>
</gene>
<dbReference type="Proteomes" id="UP001336835">
    <property type="component" value="Unassembled WGS sequence"/>
</dbReference>
<dbReference type="RefSeq" id="WP_330109552.1">
    <property type="nucleotide sequence ID" value="NZ_JAZDQT010000004.1"/>
</dbReference>
<evidence type="ECO:0008006" key="3">
    <source>
        <dbReference type="Google" id="ProtNLM"/>
    </source>
</evidence>
<organism evidence="1 2">
    <name type="scientific">Pedobacter albus</name>
    <dbReference type="NCBI Taxonomy" id="3113905"/>
    <lineage>
        <taxon>Bacteria</taxon>
        <taxon>Pseudomonadati</taxon>
        <taxon>Bacteroidota</taxon>
        <taxon>Sphingobacteriia</taxon>
        <taxon>Sphingobacteriales</taxon>
        <taxon>Sphingobacteriaceae</taxon>
        <taxon>Pedobacter</taxon>
    </lineage>
</organism>
<sequence length="91" mass="9767">MKNTKNEGLKTKQGKALTRSEMKNILAGTLPGGEVVCFTAETCTLYIEELKKNYQGQCSNGSGTLDCGCAVIVNGTTYRTNTGHTMCRGII</sequence>
<dbReference type="EMBL" id="JAZDQT010000004">
    <property type="protein sequence ID" value="MEE1947264.1"/>
    <property type="molecule type" value="Genomic_DNA"/>
</dbReference>
<protein>
    <recommendedName>
        <fullName evidence="3">Natural product</fullName>
    </recommendedName>
</protein>
<comment type="caution">
    <text evidence="1">The sequence shown here is derived from an EMBL/GenBank/DDBJ whole genome shotgun (WGS) entry which is preliminary data.</text>
</comment>
<reference evidence="1 2" key="1">
    <citation type="submission" date="2024-01" db="EMBL/GenBank/DDBJ databases">
        <title>Pedobacter sp. nov., isolated from fresh soil.</title>
        <authorList>
            <person name="Le N.T.T."/>
        </authorList>
    </citation>
    <scope>NUCLEOTIDE SEQUENCE [LARGE SCALE GENOMIC DNA]</scope>
    <source>
        <strain evidence="1 2">KR3-3</strain>
    </source>
</reference>